<comment type="caution">
    <text evidence="1">The sequence shown here is derived from an EMBL/GenBank/DDBJ whole genome shotgun (WGS) entry which is preliminary data.</text>
</comment>
<protein>
    <submittedName>
        <fullName evidence="1">11816_t:CDS:1</fullName>
    </submittedName>
</protein>
<reference evidence="1" key="1">
    <citation type="submission" date="2021-06" db="EMBL/GenBank/DDBJ databases">
        <authorList>
            <person name="Kallberg Y."/>
            <person name="Tangrot J."/>
            <person name="Rosling A."/>
        </authorList>
    </citation>
    <scope>NUCLEOTIDE SEQUENCE</scope>
    <source>
        <strain evidence="1">AU212A</strain>
    </source>
</reference>
<accession>A0ACA9KW02</accession>
<name>A0ACA9KW02_9GLOM</name>
<proteinExistence type="predicted"/>
<sequence>MFIIIRKFIANLPQERGGIYCFRAYDPPIFPHNLLVRKEERS</sequence>
<evidence type="ECO:0000313" key="2">
    <source>
        <dbReference type="Proteomes" id="UP000789860"/>
    </source>
</evidence>
<dbReference type="Proteomes" id="UP000789860">
    <property type="component" value="Unassembled WGS sequence"/>
</dbReference>
<evidence type="ECO:0000313" key="1">
    <source>
        <dbReference type="EMBL" id="CAG8492472.1"/>
    </source>
</evidence>
<organism evidence="1 2">
    <name type="scientific">Scutellospora calospora</name>
    <dbReference type="NCBI Taxonomy" id="85575"/>
    <lineage>
        <taxon>Eukaryota</taxon>
        <taxon>Fungi</taxon>
        <taxon>Fungi incertae sedis</taxon>
        <taxon>Mucoromycota</taxon>
        <taxon>Glomeromycotina</taxon>
        <taxon>Glomeromycetes</taxon>
        <taxon>Diversisporales</taxon>
        <taxon>Gigasporaceae</taxon>
        <taxon>Scutellospora</taxon>
    </lineage>
</organism>
<dbReference type="EMBL" id="CAJVPM010002781">
    <property type="protein sequence ID" value="CAG8492472.1"/>
    <property type="molecule type" value="Genomic_DNA"/>
</dbReference>
<gene>
    <name evidence="1" type="ORF">SCALOS_LOCUS2883</name>
</gene>
<feature type="non-terminal residue" evidence="1">
    <location>
        <position position="42"/>
    </location>
</feature>
<keyword evidence="2" id="KW-1185">Reference proteome</keyword>